<evidence type="ECO:0000313" key="3">
    <source>
        <dbReference type="Proteomes" id="UP000657177"/>
    </source>
</evidence>
<dbReference type="RefSeq" id="WP_181338891.1">
    <property type="nucleotide sequence ID" value="NZ_JAAKDE010000004.1"/>
</dbReference>
<dbReference type="Proteomes" id="UP000657177">
    <property type="component" value="Unassembled WGS sequence"/>
</dbReference>
<organism evidence="2 3">
    <name type="scientific">Capillibacterium thermochitinicola</name>
    <dbReference type="NCBI Taxonomy" id="2699427"/>
    <lineage>
        <taxon>Bacteria</taxon>
        <taxon>Bacillati</taxon>
        <taxon>Bacillota</taxon>
        <taxon>Capillibacterium</taxon>
    </lineage>
</organism>
<evidence type="ECO:0000256" key="1">
    <source>
        <dbReference type="SAM" id="MobiDB-lite"/>
    </source>
</evidence>
<feature type="region of interest" description="Disordered" evidence="1">
    <location>
        <begin position="112"/>
        <end position="133"/>
    </location>
</feature>
<proteinExistence type="predicted"/>
<dbReference type="AlphaFoldDB" id="A0A8J6HZZ1"/>
<reference evidence="2" key="1">
    <citation type="submission" date="2020-06" db="EMBL/GenBank/DDBJ databases">
        <title>Novel chitinolytic bacterium.</title>
        <authorList>
            <person name="Ungkulpasvich U."/>
            <person name="Kosugi A."/>
            <person name="Uke A."/>
        </authorList>
    </citation>
    <scope>NUCLEOTIDE SEQUENCE</scope>
    <source>
        <strain evidence="2">UUS1-1</strain>
    </source>
</reference>
<dbReference type="EMBL" id="JAAKDE010000004">
    <property type="protein sequence ID" value="MBA2132443.1"/>
    <property type="molecule type" value="Genomic_DNA"/>
</dbReference>
<name>A0A8J6HZZ1_9FIRM</name>
<feature type="region of interest" description="Disordered" evidence="1">
    <location>
        <begin position="26"/>
        <end position="92"/>
    </location>
</feature>
<feature type="compositionally biased region" description="Pro residues" evidence="1">
    <location>
        <begin position="40"/>
        <end position="49"/>
    </location>
</feature>
<comment type="caution">
    <text evidence="2">The sequence shown here is derived from an EMBL/GenBank/DDBJ whole genome shotgun (WGS) entry which is preliminary data.</text>
</comment>
<gene>
    <name evidence="2" type="ORF">G5B42_02640</name>
</gene>
<sequence length="169" mass="19409">MGWIWFLFLAFSLLGNILEKLMKEQNPSRPVKPGKEGNRPLPPGKPFSFPPILMEEWAEENEPPKTLPKTEPEMGPLPTEMSEPDQLADSAPEQVRMVADEREDWLFDQQEELDGKDLGVASYTDADEEEETEALDGRGIDDRLLYDALVLAHALPRPDWRTVPWRRRL</sequence>
<keyword evidence="3" id="KW-1185">Reference proteome</keyword>
<accession>A0A8J6HZZ1</accession>
<protein>
    <submittedName>
        <fullName evidence="2">Uncharacterized protein</fullName>
    </submittedName>
</protein>
<evidence type="ECO:0000313" key="2">
    <source>
        <dbReference type="EMBL" id="MBA2132443.1"/>
    </source>
</evidence>